<dbReference type="Proteomes" id="UP001596113">
    <property type="component" value="Unassembled WGS sequence"/>
</dbReference>
<comment type="caution">
    <text evidence="1">The sequence shown here is derived from an EMBL/GenBank/DDBJ whole genome shotgun (WGS) entry which is preliminary data.</text>
</comment>
<dbReference type="RefSeq" id="WP_378130951.1">
    <property type="nucleotide sequence ID" value="NZ_JBHSMI010000012.1"/>
</dbReference>
<gene>
    <name evidence="1" type="ORF">ACFPOF_06945</name>
</gene>
<evidence type="ECO:0000313" key="2">
    <source>
        <dbReference type="Proteomes" id="UP001596113"/>
    </source>
</evidence>
<name>A0ABW0HTU4_9BACL</name>
<proteinExistence type="predicted"/>
<sequence length="124" mass="14231">MKFTFEDLKELMTYSEISAIKITEREPVYVNVLNNDRSEENTKPLTNFPELSRDEVTALIEGLKIELGIPGDQRIIDAENKDGLRITVLWNESSDIPMILITRFVTLTKKTADFFPNQRLVLGN</sequence>
<organism evidence="1 2">
    <name type="scientific">Cohnella soli</name>
    <dbReference type="NCBI Taxonomy" id="425005"/>
    <lineage>
        <taxon>Bacteria</taxon>
        <taxon>Bacillati</taxon>
        <taxon>Bacillota</taxon>
        <taxon>Bacilli</taxon>
        <taxon>Bacillales</taxon>
        <taxon>Paenibacillaceae</taxon>
        <taxon>Cohnella</taxon>
    </lineage>
</organism>
<protein>
    <submittedName>
        <fullName evidence="1">Uncharacterized protein</fullName>
    </submittedName>
</protein>
<evidence type="ECO:0000313" key="1">
    <source>
        <dbReference type="EMBL" id="MFC5402472.1"/>
    </source>
</evidence>
<keyword evidence="2" id="KW-1185">Reference proteome</keyword>
<accession>A0ABW0HTU4</accession>
<dbReference type="EMBL" id="JBHSMI010000012">
    <property type="protein sequence ID" value="MFC5402472.1"/>
    <property type="molecule type" value="Genomic_DNA"/>
</dbReference>
<reference evidence="2" key="1">
    <citation type="journal article" date="2019" name="Int. J. Syst. Evol. Microbiol.">
        <title>The Global Catalogue of Microorganisms (GCM) 10K type strain sequencing project: providing services to taxonomists for standard genome sequencing and annotation.</title>
        <authorList>
            <consortium name="The Broad Institute Genomics Platform"/>
            <consortium name="The Broad Institute Genome Sequencing Center for Infectious Disease"/>
            <person name="Wu L."/>
            <person name="Ma J."/>
        </authorList>
    </citation>
    <scope>NUCLEOTIDE SEQUENCE [LARGE SCALE GENOMIC DNA]</scope>
    <source>
        <strain evidence="2">CGMCC 1.18575</strain>
    </source>
</reference>